<dbReference type="InterPro" id="IPR025202">
    <property type="entry name" value="PLD-like_dom"/>
</dbReference>
<dbReference type="HAMAP" id="MF_00190">
    <property type="entry name" value="Cardiolipin_synth_ClsA"/>
    <property type="match status" value="1"/>
</dbReference>
<organism evidence="14 15">
    <name type="scientific">Psychromonas arctica</name>
    <dbReference type="NCBI Taxonomy" id="168275"/>
    <lineage>
        <taxon>Bacteria</taxon>
        <taxon>Pseudomonadati</taxon>
        <taxon>Pseudomonadota</taxon>
        <taxon>Gammaproteobacteria</taxon>
        <taxon>Alteromonadales</taxon>
        <taxon>Psychromonadaceae</taxon>
        <taxon>Psychromonas</taxon>
    </lineage>
</organism>
<feature type="domain" description="PLD phosphodiesterase" evidence="13">
    <location>
        <begin position="227"/>
        <end position="254"/>
    </location>
</feature>
<feature type="transmembrane region" description="Helical" evidence="12">
    <location>
        <begin position="44"/>
        <end position="66"/>
    </location>
</feature>
<reference evidence="14 15" key="1">
    <citation type="submission" date="2024-02" db="EMBL/GenBank/DDBJ databases">
        <title>Bacteria isolated from the canopy kelp, Nereocystis luetkeana.</title>
        <authorList>
            <person name="Pfister C.A."/>
            <person name="Younker I.T."/>
            <person name="Light S.H."/>
        </authorList>
    </citation>
    <scope>NUCLEOTIDE SEQUENCE [LARGE SCALE GENOMIC DNA]</scope>
    <source>
        <strain evidence="14 15">TI.2.07</strain>
    </source>
</reference>
<dbReference type="InterPro" id="IPR022924">
    <property type="entry name" value="Cardiolipin_synthase"/>
</dbReference>
<dbReference type="PANTHER" id="PTHR21248">
    <property type="entry name" value="CARDIOLIPIN SYNTHASE"/>
    <property type="match status" value="1"/>
</dbReference>
<evidence type="ECO:0000256" key="3">
    <source>
        <dbReference type="ARBA" id="ARBA00022516"/>
    </source>
</evidence>
<keyword evidence="3 12" id="KW-0444">Lipid biosynthesis</keyword>
<evidence type="ECO:0000256" key="11">
    <source>
        <dbReference type="ARBA" id="ARBA00023264"/>
    </source>
</evidence>
<feature type="active site" evidence="12">
    <location>
        <position position="239"/>
    </location>
</feature>
<keyword evidence="11 12" id="KW-1208">Phospholipid metabolism</keyword>
<keyword evidence="9 12" id="KW-0472">Membrane</keyword>
<evidence type="ECO:0000256" key="6">
    <source>
        <dbReference type="ARBA" id="ARBA00022737"/>
    </source>
</evidence>
<dbReference type="InterPro" id="IPR027379">
    <property type="entry name" value="CLS_N"/>
</dbReference>
<evidence type="ECO:0000256" key="7">
    <source>
        <dbReference type="ARBA" id="ARBA00022989"/>
    </source>
</evidence>
<feature type="active site" evidence="12">
    <location>
        <position position="232"/>
    </location>
</feature>
<keyword evidence="7 12" id="KW-1133">Transmembrane helix</keyword>
<evidence type="ECO:0000256" key="5">
    <source>
        <dbReference type="ARBA" id="ARBA00022692"/>
    </source>
</evidence>
<dbReference type="EMBL" id="JBAKBA010000058">
    <property type="protein sequence ID" value="MEL0660795.1"/>
    <property type="molecule type" value="Genomic_DNA"/>
</dbReference>
<keyword evidence="4 12" id="KW-0808">Transferase</keyword>
<accession>A0ABU9HFW2</accession>
<proteinExistence type="inferred from homology"/>
<comment type="function">
    <text evidence="12">Catalyzes the reversible phosphatidyl group transfer from one phosphatidylglycerol molecule to another to form cardiolipin (CL) (diphosphatidylglycerol) and glycerol.</text>
</comment>
<dbReference type="SMART" id="SM00155">
    <property type="entry name" value="PLDc"/>
    <property type="match status" value="2"/>
</dbReference>
<evidence type="ECO:0000256" key="9">
    <source>
        <dbReference type="ARBA" id="ARBA00023136"/>
    </source>
</evidence>
<dbReference type="Pfam" id="PF13396">
    <property type="entry name" value="PLDc_N"/>
    <property type="match status" value="1"/>
</dbReference>
<keyword evidence="5 12" id="KW-0812">Transmembrane</keyword>
<evidence type="ECO:0000256" key="8">
    <source>
        <dbReference type="ARBA" id="ARBA00023098"/>
    </source>
</evidence>
<protein>
    <recommendedName>
        <fullName evidence="12">Cardiolipin synthase A</fullName>
        <shortName evidence="12">CL synthase</shortName>
        <ecNumber evidence="12">2.7.8.-</ecNumber>
    </recommendedName>
</protein>
<comment type="catalytic activity">
    <reaction evidence="12">
        <text>2 a 1,2-diacyl-sn-glycero-3-phospho-(1'-sn-glycerol) = a cardiolipin + glycerol</text>
        <dbReference type="Rhea" id="RHEA:31451"/>
        <dbReference type="ChEBI" id="CHEBI:17754"/>
        <dbReference type="ChEBI" id="CHEBI:62237"/>
        <dbReference type="ChEBI" id="CHEBI:64716"/>
    </reaction>
</comment>
<comment type="caution">
    <text evidence="14">The sequence shown here is derived from an EMBL/GenBank/DDBJ whole genome shotgun (WGS) entry which is preliminary data.</text>
</comment>
<sequence length="492" mass="55838">MEHLGLNMNWLESEIYIAASATLYFGLLTLMSVRVVLKRKPIGVSLAWLFLMFAIPLVGMIGYFIFGELNLGAKRSRQRKLISGTFLEWIQEQAMTYKQSKELISENAHAMQSFVESYTNMPMVKGNKHTLLTTTDDILLELTKEIKDAKKHCYLMFYICNQGGLVDQLLEELKSAAIRGVECKLLLDSVGSHDFLKSNLPAQLRQAGVEVVEGLPVGAFRLLFQRQDLRLHRKLVCIDDHIAYTGSMNLVDPAYFKIDKGVGEWIDLMVRCEGPIVQHMQGLFLWDWSLETEQNLHLPEANKSLFCIAGDENSQLIPSGPEFGKVGIHQVLLTAIYEAKYSLVLTSPYFVPDESLLTALQVASMRGVDVKIILPAKNDSVMVKYASRAFFEDLLKSGVEIHQFYGGLLHSKSIVIDEKIALVGTVNLDLRSFWLNFEMTMLIDNPRFSGELLTAQMQYTLASNQLTLEKWQKRPFFKRLLEGFLYLFSPLL</sequence>
<keyword evidence="2 12" id="KW-1003">Cell membrane</keyword>
<keyword evidence="8 12" id="KW-0443">Lipid metabolism</keyword>
<keyword evidence="6" id="KW-0677">Repeat</keyword>
<dbReference type="RefSeq" id="WP_341629181.1">
    <property type="nucleotide sequence ID" value="NZ_JBAKBA010000058.1"/>
</dbReference>
<dbReference type="Pfam" id="PF13091">
    <property type="entry name" value="PLDc_2"/>
    <property type="match status" value="2"/>
</dbReference>
<dbReference type="Proteomes" id="UP001366060">
    <property type="component" value="Unassembled WGS sequence"/>
</dbReference>
<dbReference type="InterPro" id="IPR001736">
    <property type="entry name" value="PLipase_D/transphosphatidylase"/>
</dbReference>
<evidence type="ECO:0000256" key="1">
    <source>
        <dbReference type="ARBA" id="ARBA00004651"/>
    </source>
</evidence>
<name>A0ABU9HFW2_9GAMM</name>
<keyword evidence="15" id="KW-1185">Reference proteome</keyword>
<feature type="active site" evidence="12">
    <location>
        <position position="410"/>
    </location>
</feature>
<evidence type="ECO:0000256" key="4">
    <source>
        <dbReference type="ARBA" id="ARBA00022679"/>
    </source>
</evidence>
<feature type="active site" evidence="12">
    <location>
        <position position="412"/>
    </location>
</feature>
<evidence type="ECO:0000256" key="10">
    <source>
        <dbReference type="ARBA" id="ARBA00023209"/>
    </source>
</evidence>
<evidence type="ECO:0000313" key="14">
    <source>
        <dbReference type="EMBL" id="MEL0660795.1"/>
    </source>
</evidence>
<dbReference type="NCBIfam" id="TIGR04265">
    <property type="entry name" value="bac_cardiolipin"/>
    <property type="match status" value="1"/>
</dbReference>
<comment type="subcellular location">
    <subcellularLocation>
        <location evidence="1 12">Cell membrane</location>
        <topology evidence="1 12">Multi-pass membrane protein</topology>
    </subcellularLocation>
</comment>
<dbReference type="PROSITE" id="PS50035">
    <property type="entry name" value="PLD"/>
    <property type="match status" value="2"/>
</dbReference>
<feature type="active site" evidence="12">
    <location>
        <position position="417"/>
    </location>
</feature>
<evidence type="ECO:0000256" key="2">
    <source>
        <dbReference type="ARBA" id="ARBA00022475"/>
    </source>
</evidence>
<dbReference type="PANTHER" id="PTHR21248:SF22">
    <property type="entry name" value="PHOSPHOLIPASE D"/>
    <property type="match status" value="1"/>
</dbReference>
<keyword evidence="10 12" id="KW-0594">Phospholipid biosynthesis</keyword>
<feature type="transmembrane region" description="Helical" evidence="12">
    <location>
        <begin position="15"/>
        <end position="37"/>
    </location>
</feature>
<feature type="domain" description="PLD phosphodiesterase" evidence="13">
    <location>
        <begin position="405"/>
        <end position="432"/>
    </location>
</feature>
<comment type="similarity">
    <text evidence="12">Belongs to the phospholipase D family. Cardiolipin synthase subfamily. ClsA sub-subfamily.</text>
</comment>
<evidence type="ECO:0000259" key="13">
    <source>
        <dbReference type="PROSITE" id="PS50035"/>
    </source>
</evidence>
<gene>
    <name evidence="14" type="primary">cls</name>
    <name evidence="12" type="synonym">clsA</name>
    <name evidence="14" type="ORF">V6255_16805</name>
</gene>
<dbReference type="InterPro" id="IPR030840">
    <property type="entry name" value="CL_synthase_A"/>
</dbReference>
<feature type="active site" evidence="12">
    <location>
        <position position="234"/>
    </location>
</feature>
<dbReference type="SUPFAM" id="SSF56024">
    <property type="entry name" value="Phospholipase D/nuclease"/>
    <property type="match status" value="2"/>
</dbReference>
<evidence type="ECO:0000313" key="15">
    <source>
        <dbReference type="Proteomes" id="UP001366060"/>
    </source>
</evidence>
<dbReference type="Gene3D" id="3.30.870.10">
    <property type="entry name" value="Endonuclease Chain A"/>
    <property type="match status" value="2"/>
</dbReference>
<evidence type="ECO:0000256" key="12">
    <source>
        <dbReference type="HAMAP-Rule" id="MF_00190"/>
    </source>
</evidence>
<dbReference type="CDD" id="cd09158">
    <property type="entry name" value="PLDc_EcCLS_like_2"/>
    <property type="match status" value="1"/>
</dbReference>
<dbReference type="EC" id="2.7.8.-" evidence="12"/>